<gene>
    <name evidence="3" type="ORF">HMN09_01382300</name>
</gene>
<protein>
    <submittedName>
        <fullName evidence="3">Uncharacterized protein</fullName>
    </submittedName>
</protein>
<keyword evidence="4" id="KW-1185">Reference proteome</keyword>
<comment type="caution">
    <text evidence="3">The sequence shown here is derived from an EMBL/GenBank/DDBJ whole genome shotgun (WGS) entry which is preliminary data.</text>
</comment>
<sequence length="166" mass="18060">MSPRLLWFFLGAGVGAWWATDKKMQESAGTGGCGSWHGRWHGGWHGRGDCKVERTIDANGNEVVTIVKSSGKGNGNATATGEPSTSAPVPKLPTYDWDTERARVRAFSQSASESVAELSEATLDTILQATEALKAKMAEHRALREAEKRMSMSMEEERAKTPPRLV</sequence>
<feature type="compositionally biased region" description="Polar residues" evidence="1">
    <location>
        <begin position="75"/>
        <end position="87"/>
    </location>
</feature>
<feature type="region of interest" description="Disordered" evidence="1">
    <location>
        <begin position="146"/>
        <end position="166"/>
    </location>
</feature>
<evidence type="ECO:0000256" key="2">
    <source>
        <dbReference type="SAM" id="SignalP"/>
    </source>
</evidence>
<feature type="region of interest" description="Disordered" evidence="1">
    <location>
        <begin position="68"/>
        <end position="95"/>
    </location>
</feature>
<evidence type="ECO:0000313" key="3">
    <source>
        <dbReference type="EMBL" id="KAF7288533.1"/>
    </source>
</evidence>
<name>A0A8H6RXK1_MYCCL</name>
<proteinExistence type="predicted"/>
<keyword evidence="2" id="KW-0732">Signal</keyword>
<accession>A0A8H6RXK1</accession>
<dbReference type="Proteomes" id="UP000613580">
    <property type="component" value="Unassembled WGS sequence"/>
</dbReference>
<dbReference type="AlphaFoldDB" id="A0A8H6RXK1"/>
<organism evidence="3 4">
    <name type="scientific">Mycena chlorophos</name>
    <name type="common">Agaric fungus</name>
    <name type="synonym">Agaricus chlorophos</name>
    <dbReference type="NCBI Taxonomy" id="658473"/>
    <lineage>
        <taxon>Eukaryota</taxon>
        <taxon>Fungi</taxon>
        <taxon>Dikarya</taxon>
        <taxon>Basidiomycota</taxon>
        <taxon>Agaricomycotina</taxon>
        <taxon>Agaricomycetes</taxon>
        <taxon>Agaricomycetidae</taxon>
        <taxon>Agaricales</taxon>
        <taxon>Marasmiineae</taxon>
        <taxon>Mycenaceae</taxon>
        <taxon>Mycena</taxon>
    </lineage>
</organism>
<feature type="chain" id="PRO_5034825241" evidence="2">
    <location>
        <begin position="20"/>
        <end position="166"/>
    </location>
</feature>
<feature type="compositionally biased region" description="Basic and acidic residues" evidence="1">
    <location>
        <begin position="146"/>
        <end position="160"/>
    </location>
</feature>
<dbReference type="EMBL" id="JACAZE010000033">
    <property type="protein sequence ID" value="KAF7288533.1"/>
    <property type="molecule type" value="Genomic_DNA"/>
</dbReference>
<feature type="signal peptide" evidence="2">
    <location>
        <begin position="1"/>
        <end position="19"/>
    </location>
</feature>
<evidence type="ECO:0000313" key="4">
    <source>
        <dbReference type="Proteomes" id="UP000613580"/>
    </source>
</evidence>
<evidence type="ECO:0000256" key="1">
    <source>
        <dbReference type="SAM" id="MobiDB-lite"/>
    </source>
</evidence>
<reference evidence="3" key="1">
    <citation type="submission" date="2020-05" db="EMBL/GenBank/DDBJ databases">
        <title>Mycena genomes resolve the evolution of fungal bioluminescence.</title>
        <authorList>
            <person name="Tsai I.J."/>
        </authorList>
    </citation>
    <scope>NUCLEOTIDE SEQUENCE</scope>
    <source>
        <strain evidence="3">110903Hualien_Pintung</strain>
    </source>
</reference>
<dbReference type="OrthoDB" id="2960209at2759"/>